<evidence type="ECO:0000313" key="2">
    <source>
        <dbReference type="Proteomes" id="UP001239111"/>
    </source>
</evidence>
<keyword evidence="2" id="KW-1185">Reference proteome</keyword>
<protein>
    <submittedName>
        <fullName evidence="1">Uncharacterized protein</fullName>
    </submittedName>
</protein>
<reference evidence="1" key="1">
    <citation type="submission" date="2023-04" db="EMBL/GenBank/DDBJ databases">
        <title>A chromosome-level genome assembly of the parasitoid wasp Eretmocerus hayati.</title>
        <authorList>
            <person name="Zhong Y."/>
            <person name="Liu S."/>
            <person name="Liu Y."/>
        </authorList>
    </citation>
    <scope>NUCLEOTIDE SEQUENCE</scope>
    <source>
        <strain evidence="1">ZJU_SS_LIU_2023</strain>
    </source>
</reference>
<gene>
    <name evidence="1" type="ORF">QAD02_011814</name>
</gene>
<proteinExistence type="predicted"/>
<name>A0ACC2NXU0_9HYME</name>
<organism evidence="1 2">
    <name type="scientific">Eretmocerus hayati</name>
    <dbReference type="NCBI Taxonomy" id="131215"/>
    <lineage>
        <taxon>Eukaryota</taxon>
        <taxon>Metazoa</taxon>
        <taxon>Ecdysozoa</taxon>
        <taxon>Arthropoda</taxon>
        <taxon>Hexapoda</taxon>
        <taxon>Insecta</taxon>
        <taxon>Pterygota</taxon>
        <taxon>Neoptera</taxon>
        <taxon>Endopterygota</taxon>
        <taxon>Hymenoptera</taxon>
        <taxon>Apocrita</taxon>
        <taxon>Proctotrupomorpha</taxon>
        <taxon>Chalcidoidea</taxon>
        <taxon>Aphelinidae</taxon>
        <taxon>Aphelininae</taxon>
        <taxon>Eretmocerus</taxon>
    </lineage>
</organism>
<evidence type="ECO:0000313" key="1">
    <source>
        <dbReference type="EMBL" id="KAJ8676028.1"/>
    </source>
</evidence>
<accession>A0ACC2NXU0</accession>
<dbReference type="Proteomes" id="UP001239111">
    <property type="component" value="Chromosome 2"/>
</dbReference>
<dbReference type="EMBL" id="CM056742">
    <property type="protein sequence ID" value="KAJ8676028.1"/>
    <property type="molecule type" value="Genomic_DNA"/>
</dbReference>
<sequence length="414" mass="47037">MSDEEETFQLEKQVLTDALFLSLKILKDTDLVNDAPSDKPLPQSEYLAYEISLAVIKIVKDAAREEDEELFLFEENLGELEASSEPCTGGVDACEPSESPLELPESETTTAEESSPSIWELSQEYSNEYISLDYKIKVVNMKREHPNWSLESIRANGGGKLSRMDELIRWKKEIAKGGTFIDKSLVIDKWTYDRFKECRERGKPVFTRDLRVWALQAARQFESSGYKFTASKSWIGEFKQKHRIRMRKITRYVKPTEYNNEATMMENNQNFRTNCSEKMKNFRIAINTDQTGCEYRVDIARSLAPRGSKAVNAYIGDLNRTIDEGTIFSNQQRKGEQARTLHIAKRSTTRERQSVPCTGPVLRPARQNLRQDGVHDSHSTQEEGREGRDTTGTIPAGAAAEKSATAARIHSVAN</sequence>
<comment type="caution">
    <text evidence="1">The sequence shown here is derived from an EMBL/GenBank/DDBJ whole genome shotgun (WGS) entry which is preliminary data.</text>
</comment>